<feature type="region of interest" description="Disordered" evidence="2">
    <location>
        <begin position="307"/>
        <end position="338"/>
    </location>
</feature>
<dbReference type="PANTHER" id="PTHR15326:SF9">
    <property type="entry name" value="SPERMATOGENESIS-ASSOCIATED PROTEIN 2"/>
    <property type="match status" value="1"/>
</dbReference>
<dbReference type="GeneID" id="113936483"/>
<dbReference type="RefSeq" id="XP_027475548.1">
    <property type="nucleotide sequence ID" value="XM_027619747.2"/>
</dbReference>
<dbReference type="Gene3D" id="1.20.58.2190">
    <property type="match status" value="1"/>
</dbReference>
<evidence type="ECO:0000313" key="4">
    <source>
        <dbReference type="Proteomes" id="UP000515165"/>
    </source>
</evidence>
<dbReference type="AlphaFoldDB" id="A0A6J2FCL7"/>
<dbReference type="Pfam" id="PF21388">
    <property type="entry name" value="SPATA2_PUB-like"/>
    <property type="match status" value="1"/>
</dbReference>
<dbReference type="KEGG" id="zca:113936483"/>
<evidence type="ECO:0000256" key="1">
    <source>
        <dbReference type="ARBA" id="ARBA00038142"/>
    </source>
</evidence>
<dbReference type="GO" id="GO:0005737">
    <property type="term" value="C:cytoplasm"/>
    <property type="evidence" value="ECO:0007669"/>
    <property type="project" value="TreeGrafter"/>
</dbReference>
<dbReference type="InterPro" id="IPR048839">
    <property type="entry name" value="SPATA2_PUB-like"/>
</dbReference>
<evidence type="ECO:0000313" key="5">
    <source>
        <dbReference type="RefSeq" id="XP_027475548.1"/>
    </source>
</evidence>
<evidence type="ECO:0000259" key="3">
    <source>
        <dbReference type="Pfam" id="PF21388"/>
    </source>
</evidence>
<evidence type="ECO:0000256" key="2">
    <source>
        <dbReference type="SAM" id="MobiDB-lite"/>
    </source>
</evidence>
<feature type="domain" description="Spermatogenesis-associated protein 2 PUB-like" evidence="3">
    <location>
        <begin position="84"/>
        <end position="190"/>
    </location>
</feature>
<proteinExistence type="inferred from homology"/>
<comment type="similarity">
    <text evidence="1">Belongs to the SPATA2 family.</text>
</comment>
<gene>
    <name evidence="5" type="primary">BEAN1</name>
</gene>
<accession>A0A6J2FCL7</accession>
<organism evidence="4 5">
    <name type="scientific">Zalophus californianus</name>
    <name type="common">California sealion</name>
    <dbReference type="NCBI Taxonomy" id="9704"/>
    <lineage>
        <taxon>Eukaryota</taxon>
        <taxon>Metazoa</taxon>
        <taxon>Chordata</taxon>
        <taxon>Craniata</taxon>
        <taxon>Vertebrata</taxon>
        <taxon>Euteleostomi</taxon>
        <taxon>Mammalia</taxon>
        <taxon>Eutheria</taxon>
        <taxon>Laurasiatheria</taxon>
        <taxon>Carnivora</taxon>
        <taxon>Caniformia</taxon>
        <taxon>Pinnipedia</taxon>
        <taxon>Otariidae</taxon>
        <taxon>Zalophus</taxon>
    </lineage>
</organism>
<feature type="compositionally biased region" description="Basic residues" evidence="2">
    <location>
        <begin position="196"/>
        <end position="209"/>
    </location>
</feature>
<feature type="compositionally biased region" description="Polar residues" evidence="2">
    <location>
        <begin position="440"/>
        <end position="454"/>
    </location>
</feature>
<dbReference type="PANTHER" id="PTHR15326">
    <property type="entry name" value="SPERMATOGENESIS-ASSOCIATED PROTEIN 2/TAMOZHENNIC"/>
    <property type="match status" value="1"/>
</dbReference>
<protein>
    <submittedName>
        <fullName evidence="5">Protein BEAN1</fullName>
    </submittedName>
</protein>
<keyword evidence="4" id="KW-1185">Reference proteome</keyword>
<dbReference type="OrthoDB" id="9837000at2759"/>
<feature type="region of interest" description="Disordered" evidence="2">
    <location>
        <begin position="354"/>
        <end position="389"/>
    </location>
</feature>
<dbReference type="Proteomes" id="UP000515165">
    <property type="component" value="Chromosome 17"/>
</dbReference>
<sequence>MSQPRPPGLEEAALETLLGDLIGYYKEEAGAGWLRVCRQAALIHRAQQLLDTGAPTQFYLPELLVPRPGATHSWGAPSPAQSVRHELVQALEFLELISVNLLLFPWRKEIRSLKTYTGNFAYRVQPVLSEYTLHTLLGRLGYAATSEAEFLLVQAISKEDAKQMVFEIFLARVACEAILETSSRQVLELGREKLARPHSRHSSGRRLVKAHNCPERAQPGPGPPEGLGSERALAEGPDHQSAVPVALSPPEVSTFPCTPLAGPLLQRHTSTRSDSEEFLTCYSDLVLHRTPLFPKDLLLSSLKGDQVQDPAQAPSPPSGEAVTSLASSGEWSPVPDAAPENRVVTVPSQLCLTPSPQLSGKSLDPKPEAQAELATPDTDTVPPKTSSEMHELCECLSHLLGPPTLVGHPRGFPGPGLEGNGQPEPLKGPEPAGEGGSPDSRVTQLWRATQTPSHVQEPPNTHYVPPVGAGGANSYPRPLLRQQLKMSPLDGTGTDTLTEHMALPPAK</sequence>
<reference evidence="5" key="1">
    <citation type="submission" date="2025-08" db="UniProtKB">
        <authorList>
            <consortium name="RefSeq"/>
        </authorList>
    </citation>
    <scope>IDENTIFICATION</scope>
    <source>
        <tissue evidence="5">Blood</tissue>
    </source>
</reference>
<feature type="region of interest" description="Disordered" evidence="2">
    <location>
        <begin position="193"/>
        <end position="245"/>
    </location>
</feature>
<name>A0A6J2FCL7_ZALCA</name>
<dbReference type="CTD" id="146227"/>
<feature type="region of interest" description="Disordered" evidence="2">
    <location>
        <begin position="406"/>
        <end position="507"/>
    </location>
</feature>